<dbReference type="WBParaSite" id="PSU_v2.g4409.t1">
    <property type="protein sequence ID" value="PSU_v2.g4409.t1"/>
    <property type="gene ID" value="PSU_v2.g4409"/>
</dbReference>
<evidence type="ECO:0000259" key="7">
    <source>
        <dbReference type="Pfam" id="PF21459"/>
    </source>
</evidence>
<dbReference type="PANTHER" id="PTHR10019">
    <property type="entry name" value="SNF5"/>
    <property type="match status" value="1"/>
</dbReference>
<comment type="similarity">
    <text evidence="2">Belongs to the SNF5 family.</text>
</comment>
<keyword evidence="5" id="KW-0539">Nucleus</keyword>
<sequence length="377" mass="42678">MSSHYGPRPKVFVLEDEKYFIGNDVGAYLKCHRGSLYKRYPLLFKRLATPDERKHISEILGSNTFLCSTIMLVKASEAEDIFNGNEDKYRSGGPGSGMTAAQPLVRQDNIIPVKTKNAGNVWSNTQMSGTHHLESIPCSTPASGGRGKIRHREHIYSFDNPAKLEALEKNAKLPEDLVPVRLDMDIDGIRLRDTFCYNRNETLITPEMVAEIICEDLELPQASFLNAIATSIHQQIEIHKDVIPIDEGVPDQRAVMKLNIHVGNESLTDQFEWDMSNKDFTPEQFARHLCADLCVGGEFEGAIAYSLRGQLAWNQRTFAYSETPLPKIENPFRGPLDVDNWLPSLEVLSDAEVEKKMRDQDRNTRRMRRLVNSNPYG</sequence>
<evidence type="ECO:0000256" key="1">
    <source>
        <dbReference type="ARBA" id="ARBA00004123"/>
    </source>
</evidence>
<evidence type="ECO:0000313" key="8">
    <source>
        <dbReference type="Proteomes" id="UP000887577"/>
    </source>
</evidence>
<accession>A0A914Z2D3</accession>
<dbReference type="Proteomes" id="UP000887577">
    <property type="component" value="Unplaced"/>
</dbReference>
<name>A0A914Z2D3_9BILA</name>
<dbReference type="GO" id="GO:0000228">
    <property type="term" value="C:nuclear chromosome"/>
    <property type="evidence" value="ECO:0007669"/>
    <property type="project" value="InterPro"/>
</dbReference>
<keyword evidence="8" id="KW-1185">Reference proteome</keyword>
<evidence type="ECO:0000313" key="9">
    <source>
        <dbReference type="WBParaSite" id="PSU_v2.g4409.t1"/>
    </source>
</evidence>
<dbReference type="GO" id="GO:0006338">
    <property type="term" value="P:chromatin remodeling"/>
    <property type="evidence" value="ECO:0007669"/>
    <property type="project" value="InterPro"/>
</dbReference>
<comment type="subcellular location">
    <subcellularLocation>
        <location evidence="1">Nucleus</location>
    </subcellularLocation>
</comment>
<feature type="region of interest" description="Disordered" evidence="6">
    <location>
        <begin position="358"/>
        <end position="377"/>
    </location>
</feature>
<feature type="domain" description="SWI/SNF Subunit INI1 DNA binding" evidence="7">
    <location>
        <begin position="8"/>
        <end position="85"/>
    </location>
</feature>
<dbReference type="InterPro" id="IPR048664">
    <property type="entry name" value="INI1_DNA-bd"/>
</dbReference>
<proteinExistence type="inferred from homology"/>
<evidence type="ECO:0000256" key="5">
    <source>
        <dbReference type="ARBA" id="ARBA00023242"/>
    </source>
</evidence>
<evidence type="ECO:0000256" key="6">
    <source>
        <dbReference type="SAM" id="MobiDB-lite"/>
    </source>
</evidence>
<evidence type="ECO:0000256" key="4">
    <source>
        <dbReference type="ARBA" id="ARBA00023163"/>
    </source>
</evidence>
<organism evidence="8 9">
    <name type="scientific">Panagrolaimus superbus</name>
    <dbReference type="NCBI Taxonomy" id="310955"/>
    <lineage>
        <taxon>Eukaryota</taxon>
        <taxon>Metazoa</taxon>
        <taxon>Ecdysozoa</taxon>
        <taxon>Nematoda</taxon>
        <taxon>Chromadorea</taxon>
        <taxon>Rhabditida</taxon>
        <taxon>Tylenchina</taxon>
        <taxon>Panagrolaimomorpha</taxon>
        <taxon>Panagrolaimoidea</taxon>
        <taxon>Panagrolaimidae</taxon>
        <taxon>Panagrolaimus</taxon>
    </lineage>
</organism>
<reference evidence="9" key="1">
    <citation type="submission" date="2022-11" db="UniProtKB">
        <authorList>
            <consortium name="WormBaseParasite"/>
        </authorList>
    </citation>
    <scope>IDENTIFICATION</scope>
</reference>
<keyword evidence="4" id="KW-0804">Transcription</keyword>
<evidence type="ECO:0000256" key="3">
    <source>
        <dbReference type="ARBA" id="ARBA00023015"/>
    </source>
</evidence>
<dbReference type="Pfam" id="PF21459">
    <property type="entry name" value="INI1_DNA-bd"/>
    <property type="match status" value="1"/>
</dbReference>
<dbReference type="Pfam" id="PF04855">
    <property type="entry name" value="SNF5"/>
    <property type="match status" value="2"/>
</dbReference>
<dbReference type="InterPro" id="IPR006939">
    <property type="entry name" value="SNF5"/>
</dbReference>
<dbReference type="CDD" id="cd21086">
    <property type="entry name" value="WH_NTD_SMARCB1"/>
    <property type="match status" value="1"/>
</dbReference>
<protein>
    <submittedName>
        <fullName evidence="9">SWI/SNF-related matrix-associated actin-dependent regulator of chromatin subfamily B member 1</fullName>
    </submittedName>
</protein>
<dbReference type="AlphaFoldDB" id="A0A914Z2D3"/>
<keyword evidence="3" id="KW-0805">Transcription regulation</keyword>
<evidence type="ECO:0000256" key="2">
    <source>
        <dbReference type="ARBA" id="ARBA00010239"/>
    </source>
</evidence>